<dbReference type="Proteomes" id="UP000886595">
    <property type="component" value="Unassembled WGS sequence"/>
</dbReference>
<evidence type="ECO:0000313" key="3">
    <source>
        <dbReference type="Proteomes" id="UP000886595"/>
    </source>
</evidence>
<gene>
    <name evidence="2" type="ORF">Bca52824_032934</name>
</gene>
<sequence>MEKNCSKCFRLDHELRDCLEAKHQKKALIAAKKESEINKEAPESPKVERGSVHNHISGNSRQPPRRENSSRPVPSRNHSVRHSDHRDSLYNRNRHAKSPYRQEWQPLKNHHRESHLRKSHSRLQYDKPYSHRCNAYFRGLSHFDRS</sequence>
<feature type="compositionally biased region" description="Basic residues" evidence="1">
    <location>
        <begin position="108"/>
        <end position="121"/>
    </location>
</feature>
<dbReference type="EMBL" id="JAAMPC010000007">
    <property type="protein sequence ID" value="KAG2304283.1"/>
    <property type="molecule type" value="Genomic_DNA"/>
</dbReference>
<proteinExistence type="predicted"/>
<dbReference type="AlphaFoldDB" id="A0A8X7SBC3"/>
<protein>
    <submittedName>
        <fullName evidence="2">Uncharacterized protein</fullName>
    </submittedName>
</protein>
<evidence type="ECO:0000256" key="1">
    <source>
        <dbReference type="SAM" id="MobiDB-lite"/>
    </source>
</evidence>
<organism evidence="2 3">
    <name type="scientific">Brassica carinata</name>
    <name type="common">Ethiopian mustard</name>
    <name type="synonym">Abyssinian cabbage</name>
    <dbReference type="NCBI Taxonomy" id="52824"/>
    <lineage>
        <taxon>Eukaryota</taxon>
        <taxon>Viridiplantae</taxon>
        <taxon>Streptophyta</taxon>
        <taxon>Embryophyta</taxon>
        <taxon>Tracheophyta</taxon>
        <taxon>Spermatophyta</taxon>
        <taxon>Magnoliopsida</taxon>
        <taxon>eudicotyledons</taxon>
        <taxon>Gunneridae</taxon>
        <taxon>Pentapetalae</taxon>
        <taxon>rosids</taxon>
        <taxon>malvids</taxon>
        <taxon>Brassicales</taxon>
        <taxon>Brassicaceae</taxon>
        <taxon>Brassiceae</taxon>
        <taxon>Brassica</taxon>
    </lineage>
</organism>
<feature type="compositionally biased region" description="Basic and acidic residues" evidence="1">
    <location>
        <begin position="31"/>
        <end position="51"/>
    </location>
</feature>
<accession>A0A8X7SBC3</accession>
<keyword evidence="3" id="KW-1185">Reference proteome</keyword>
<evidence type="ECO:0000313" key="2">
    <source>
        <dbReference type="EMBL" id="KAG2304283.1"/>
    </source>
</evidence>
<reference evidence="2 3" key="1">
    <citation type="submission" date="2020-02" db="EMBL/GenBank/DDBJ databases">
        <authorList>
            <person name="Ma Q."/>
            <person name="Huang Y."/>
            <person name="Song X."/>
            <person name="Pei D."/>
        </authorList>
    </citation>
    <scope>NUCLEOTIDE SEQUENCE [LARGE SCALE GENOMIC DNA]</scope>
    <source>
        <strain evidence="2">Sxm20200214</strain>
        <tissue evidence="2">Leaf</tissue>
    </source>
</reference>
<feature type="region of interest" description="Disordered" evidence="1">
    <location>
        <begin position="30"/>
        <end position="123"/>
    </location>
</feature>
<comment type="caution">
    <text evidence="2">The sequence shown here is derived from an EMBL/GenBank/DDBJ whole genome shotgun (WGS) entry which is preliminary data.</text>
</comment>
<name>A0A8X7SBC3_BRACI</name>
<dbReference type="OrthoDB" id="1707487at2759"/>